<keyword evidence="2" id="KW-1185">Reference proteome</keyword>
<dbReference type="AlphaFoldDB" id="A0AAD5R8D5"/>
<evidence type="ECO:0000313" key="2">
    <source>
        <dbReference type="Proteomes" id="UP001196413"/>
    </source>
</evidence>
<proteinExistence type="predicted"/>
<comment type="caution">
    <text evidence="1">The sequence shown here is derived from an EMBL/GenBank/DDBJ whole genome shotgun (WGS) entry which is preliminary data.</text>
</comment>
<sequence>MDRENRLFLLQYKALRSFVQLALRNLATPDTKIELQALVFSCNPKYSKKEQFPWIENLVRLPFSPNNITTMKMGDEKIPAPPRSSAAPSALKKIRNRVNVTEKDDIRKEIVKYTHQANRTIVAKISSVTFLMHDDCARLPSLVWDFFLLKVICHMCYKKINLPLPSLRLQLVRGSGNAA</sequence>
<protein>
    <submittedName>
        <fullName evidence="1">Uncharacterized protein</fullName>
    </submittedName>
</protein>
<dbReference type="EMBL" id="JAHQIW010007009">
    <property type="protein sequence ID" value="KAJ1371635.1"/>
    <property type="molecule type" value="Genomic_DNA"/>
</dbReference>
<evidence type="ECO:0000313" key="1">
    <source>
        <dbReference type="EMBL" id="KAJ1371635.1"/>
    </source>
</evidence>
<organism evidence="1 2">
    <name type="scientific">Parelaphostrongylus tenuis</name>
    <name type="common">Meningeal worm</name>
    <dbReference type="NCBI Taxonomy" id="148309"/>
    <lineage>
        <taxon>Eukaryota</taxon>
        <taxon>Metazoa</taxon>
        <taxon>Ecdysozoa</taxon>
        <taxon>Nematoda</taxon>
        <taxon>Chromadorea</taxon>
        <taxon>Rhabditida</taxon>
        <taxon>Rhabditina</taxon>
        <taxon>Rhabditomorpha</taxon>
        <taxon>Strongyloidea</taxon>
        <taxon>Metastrongylidae</taxon>
        <taxon>Parelaphostrongylus</taxon>
    </lineage>
</organism>
<accession>A0AAD5R8D5</accession>
<dbReference type="Proteomes" id="UP001196413">
    <property type="component" value="Unassembled WGS sequence"/>
</dbReference>
<name>A0AAD5R8D5_PARTN</name>
<gene>
    <name evidence="1" type="ORF">KIN20_033620</name>
</gene>
<reference evidence="1" key="1">
    <citation type="submission" date="2021-06" db="EMBL/GenBank/DDBJ databases">
        <title>Parelaphostrongylus tenuis whole genome reference sequence.</title>
        <authorList>
            <person name="Garwood T.J."/>
            <person name="Larsen P.A."/>
            <person name="Fountain-Jones N.M."/>
            <person name="Garbe J.R."/>
            <person name="Macchietto M.G."/>
            <person name="Kania S.A."/>
            <person name="Gerhold R.W."/>
            <person name="Richards J.E."/>
            <person name="Wolf T.M."/>
        </authorList>
    </citation>
    <scope>NUCLEOTIDE SEQUENCE</scope>
    <source>
        <strain evidence="1">MNPRO001-30</strain>
        <tissue evidence="1">Meninges</tissue>
    </source>
</reference>